<comment type="caution">
    <text evidence="1">The sequence shown here is derived from an EMBL/GenBank/DDBJ whole genome shotgun (WGS) entry which is preliminary data.</text>
</comment>
<dbReference type="EMBL" id="NIRI02000076">
    <property type="protein sequence ID" value="KAG5441914.1"/>
    <property type="molecule type" value="Genomic_DNA"/>
</dbReference>
<evidence type="ECO:0000313" key="1">
    <source>
        <dbReference type="EMBL" id="KAG5441914.1"/>
    </source>
</evidence>
<dbReference type="InParanoid" id="A0A419Q272"/>
<sequence>MSVFRQNLGCCFENTQRPLVVKTPGAAASQFEGSCAALQLTNPSISACLKTKPNECDKYTHLQTSLVFTRDSSESLVYGVLQLSVLNTGHLMFQLLRYARYRTGTQLNLSSMMFSSS</sequence>
<keyword evidence="2" id="KW-1185">Reference proteome</keyword>
<dbReference type="Proteomes" id="UP000286415">
    <property type="component" value="Unassembled WGS sequence"/>
</dbReference>
<evidence type="ECO:0000313" key="2">
    <source>
        <dbReference type="Proteomes" id="UP000286415"/>
    </source>
</evidence>
<dbReference type="AlphaFoldDB" id="A0A419Q272"/>
<organism evidence="1 2">
    <name type="scientific">Clonorchis sinensis</name>
    <name type="common">Chinese liver fluke</name>
    <dbReference type="NCBI Taxonomy" id="79923"/>
    <lineage>
        <taxon>Eukaryota</taxon>
        <taxon>Metazoa</taxon>
        <taxon>Spiralia</taxon>
        <taxon>Lophotrochozoa</taxon>
        <taxon>Platyhelminthes</taxon>
        <taxon>Trematoda</taxon>
        <taxon>Digenea</taxon>
        <taxon>Opisthorchiida</taxon>
        <taxon>Opisthorchiata</taxon>
        <taxon>Opisthorchiidae</taxon>
        <taxon>Clonorchis</taxon>
    </lineage>
</organism>
<reference evidence="1 2" key="1">
    <citation type="journal article" date="2018" name="Biotechnol. Adv.">
        <title>Improved genomic resources and new bioinformatic workflow for the carcinogenic parasite Clonorchis sinensis: Biotechnological implications.</title>
        <authorList>
            <person name="Wang D."/>
            <person name="Korhonen P.K."/>
            <person name="Gasser R.B."/>
            <person name="Young N.D."/>
        </authorList>
    </citation>
    <scope>NUCLEOTIDE SEQUENCE [LARGE SCALE GENOMIC DNA]</scope>
    <source>
        <strain evidence="1">Cs-k2</strain>
    </source>
</reference>
<proteinExistence type="predicted"/>
<name>A0A419Q272_CLOSI</name>
<protein>
    <submittedName>
        <fullName evidence="1">Uncharacterized protein</fullName>
    </submittedName>
</protein>
<accession>A0A419Q272</accession>
<gene>
    <name evidence="1" type="ORF">CSKR_106356</name>
</gene>
<reference evidence="1 2" key="2">
    <citation type="journal article" date="2021" name="Genomics">
        <title>High-quality reference genome for Clonorchis sinensis.</title>
        <authorList>
            <person name="Young N.D."/>
            <person name="Stroehlein A.J."/>
            <person name="Kinkar L."/>
            <person name="Wang T."/>
            <person name="Sohn W.M."/>
            <person name="Chang B.C.H."/>
            <person name="Kaur P."/>
            <person name="Weisz D."/>
            <person name="Dudchenko O."/>
            <person name="Aiden E.L."/>
            <person name="Korhonen P.K."/>
            <person name="Gasser R.B."/>
        </authorList>
    </citation>
    <scope>NUCLEOTIDE SEQUENCE [LARGE SCALE GENOMIC DNA]</scope>
    <source>
        <strain evidence="1">Cs-k2</strain>
    </source>
</reference>